<dbReference type="AlphaFoldDB" id="A0A835MTA6"/>
<name>A0A835MTA6_9ROSI</name>
<dbReference type="EMBL" id="JADGMS010000009">
    <property type="protein sequence ID" value="KAF9675829.1"/>
    <property type="molecule type" value="Genomic_DNA"/>
</dbReference>
<comment type="caution">
    <text evidence="1">The sequence shown here is derived from an EMBL/GenBank/DDBJ whole genome shotgun (WGS) entry which is preliminary data.</text>
</comment>
<evidence type="ECO:0000313" key="2">
    <source>
        <dbReference type="Proteomes" id="UP000657918"/>
    </source>
</evidence>
<organism evidence="1 2">
    <name type="scientific">Salix dunnii</name>
    <dbReference type="NCBI Taxonomy" id="1413687"/>
    <lineage>
        <taxon>Eukaryota</taxon>
        <taxon>Viridiplantae</taxon>
        <taxon>Streptophyta</taxon>
        <taxon>Embryophyta</taxon>
        <taxon>Tracheophyta</taxon>
        <taxon>Spermatophyta</taxon>
        <taxon>Magnoliopsida</taxon>
        <taxon>eudicotyledons</taxon>
        <taxon>Gunneridae</taxon>
        <taxon>Pentapetalae</taxon>
        <taxon>rosids</taxon>
        <taxon>fabids</taxon>
        <taxon>Malpighiales</taxon>
        <taxon>Salicaceae</taxon>
        <taxon>Saliceae</taxon>
        <taxon>Salix</taxon>
    </lineage>
</organism>
<keyword evidence="2" id="KW-1185">Reference proteome</keyword>
<dbReference type="Proteomes" id="UP000657918">
    <property type="component" value="Unassembled WGS sequence"/>
</dbReference>
<dbReference type="OrthoDB" id="42736at2759"/>
<protein>
    <submittedName>
        <fullName evidence="1">Uncharacterized protein</fullName>
    </submittedName>
</protein>
<dbReference type="Gene3D" id="1.25.40.10">
    <property type="entry name" value="Tetratricopeptide repeat domain"/>
    <property type="match status" value="1"/>
</dbReference>
<reference evidence="1 2" key="1">
    <citation type="submission" date="2020-10" db="EMBL/GenBank/DDBJ databases">
        <title>Plant Genome Project.</title>
        <authorList>
            <person name="Zhang R.-G."/>
        </authorList>
    </citation>
    <scope>NUCLEOTIDE SEQUENCE [LARGE SCALE GENOMIC DNA]</scope>
    <source>
        <strain evidence="1">FAFU-HL-1</strain>
        <tissue evidence="1">Leaf</tissue>
    </source>
</reference>
<dbReference type="InterPro" id="IPR011990">
    <property type="entry name" value="TPR-like_helical_dom_sf"/>
</dbReference>
<evidence type="ECO:0000313" key="1">
    <source>
        <dbReference type="EMBL" id="KAF9675829.1"/>
    </source>
</evidence>
<accession>A0A835MTA6</accession>
<proteinExistence type="predicted"/>
<gene>
    <name evidence="1" type="ORF">SADUNF_Sadunf09G0074000</name>
</gene>
<sequence>MSEWVRKMVKQMGGEDGRRSKWVWGVDLYIKKLLRFFEDMKLMGFVPDKVTSNTLLDVYGKSRLIKEAIEIPPVPKCYSLMSNRASCSSDTLTSMNAPDAAASLAAN</sequence>